<evidence type="ECO:0000313" key="2">
    <source>
        <dbReference type="EMBL" id="ADI74489.1"/>
    </source>
</evidence>
<dbReference type="GeneID" id="9347291"/>
<dbReference type="AlphaFoldDB" id="D7EAX2"/>
<reference evidence="2 3" key="1">
    <citation type="submission" date="2010-06" db="EMBL/GenBank/DDBJ databases">
        <title>Complete sequence chromosome of Methanohalobium evestigatum Z-7303.</title>
        <authorList>
            <consortium name="US DOE Joint Genome Institute"/>
            <person name="Lucas S."/>
            <person name="Copeland A."/>
            <person name="Lapidus A."/>
            <person name="Cheng J.-F."/>
            <person name="Bruce D."/>
            <person name="Goodwin L."/>
            <person name="Pitluck S."/>
            <person name="Saunders E."/>
            <person name="Detter J.C."/>
            <person name="Han C."/>
            <person name="Tapia R."/>
            <person name="Land M."/>
            <person name="Hauser L."/>
            <person name="Kyrpides N."/>
            <person name="Mikhailova N."/>
            <person name="Sieprawska-Lupa M."/>
            <person name="Whitman W.B."/>
            <person name="Anderson I."/>
            <person name="Woyke T."/>
        </authorList>
    </citation>
    <scope>NUCLEOTIDE SEQUENCE [LARGE SCALE GENOMIC DNA]</scope>
    <source>
        <strain evidence="3">ATCC BAA-1072 / DSM 3721 / NBRC 107634 / OCM 161 / Z-7303</strain>
    </source>
</reference>
<dbReference type="HOGENOM" id="CLU_091961_0_0_2"/>
<dbReference type="RefSeq" id="WP_013195054.1">
    <property type="nucleotide sequence ID" value="NC_014253.1"/>
</dbReference>
<dbReference type="KEGG" id="mev:Metev_1649"/>
<proteinExistence type="predicted"/>
<gene>
    <name evidence="2" type="ordered locus">Metev_1649</name>
</gene>
<evidence type="ECO:0000259" key="1">
    <source>
        <dbReference type="Pfam" id="PF07796"/>
    </source>
</evidence>
<protein>
    <recommendedName>
        <fullName evidence="1">DUF1638 domain-containing protein</fullName>
    </recommendedName>
</protein>
<keyword evidence="3" id="KW-1185">Reference proteome</keyword>
<dbReference type="Pfam" id="PF07796">
    <property type="entry name" value="DUF1638"/>
    <property type="match status" value="1"/>
</dbReference>
<accession>D7EAX2</accession>
<dbReference type="InterPro" id="IPR012437">
    <property type="entry name" value="DUF1638"/>
</dbReference>
<dbReference type="STRING" id="644295.Metev_1649"/>
<dbReference type="OrthoDB" id="53190at2157"/>
<dbReference type="Proteomes" id="UP000000391">
    <property type="component" value="Chromosome"/>
</dbReference>
<dbReference type="EMBL" id="CP002069">
    <property type="protein sequence ID" value="ADI74489.1"/>
    <property type="molecule type" value="Genomic_DNA"/>
</dbReference>
<evidence type="ECO:0000313" key="3">
    <source>
        <dbReference type="Proteomes" id="UP000000391"/>
    </source>
</evidence>
<organism evidence="2 3">
    <name type="scientific">Methanohalobium evestigatum (strain ATCC BAA-1072 / DSM 3721 / NBRC 107634 / OCM 161 / Z-7303)</name>
    <dbReference type="NCBI Taxonomy" id="644295"/>
    <lineage>
        <taxon>Archaea</taxon>
        <taxon>Methanobacteriati</taxon>
        <taxon>Methanobacteriota</taxon>
        <taxon>Stenosarchaea group</taxon>
        <taxon>Methanomicrobia</taxon>
        <taxon>Methanosarcinales</taxon>
        <taxon>Methanosarcinaceae</taxon>
        <taxon>Methanohalobium</taxon>
    </lineage>
</organism>
<sequence length="265" mass="30130">MPVLSFIACRIFENEIVYLIKNDPAIDEVIVVESEDSKNLQSKLDYEACSYRVLPINELPQKAEQKDNKFTLIVDLLEFALDASPEKLKNGVYREIETMSEYVDGVLIFYGLCGNVLGQVESDFSDYPCYVGILKDEKGEIMDDCIAASLGSRETYLDAIMGCRGEGIYFLTPMQAKYWRDMLKIAGITPDPDNIEMTKYVFDYSGYKKVAKVDTGLDYDRDFEDKVSEFSRLFELDVVEMNADLGLIEKCYQNAKDHIGVTQSD</sequence>
<name>D7EAX2_METEZ</name>
<feature type="domain" description="DUF1638" evidence="1">
    <location>
        <begin position="77"/>
        <end position="252"/>
    </location>
</feature>